<gene>
    <name evidence="2" type="ORF">EQU50_02575</name>
</gene>
<dbReference type="EMBL" id="SCFB01000004">
    <property type="protein sequence ID" value="RZI46489.1"/>
    <property type="molecule type" value="Genomic_DNA"/>
</dbReference>
<accession>A0A4Q7DJP6</accession>
<evidence type="ECO:0000313" key="3">
    <source>
        <dbReference type="Proteomes" id="UP000293550"/>
    </source>
</evidence>
<sequence>MSHFSLSNFIVYLTPWRHVSTGLLSFSAVGFFVITGIIFQICLNQNLQVQAEFLQTTLEVESLQKQKQVLDQFEEIKKHMPQTFKAFKKSRFEEELTLDVMKSHFQRWQKLSKITSLNLKFGTQICHDSSLNLWRIPMVITLKVLKDTQFYDLLHRVQSQLPGKVILKQFSLKRTAALTPQMVEQITRDGKDINLFEGKIEFDWIHHETSKTKSAV</sequence>
<name>A0A4Q7DJP6_9PROT</name>
<comment type="caution">
    <text evidence="2">The sequence shown here is derived from an EMBL/GenBank/DDBJ whole genome shotgun (WGS) entry which is preliminary data.</text>
</comment>
<keyword evidence="1" id="KW-0812">Transmembrane</keyword>
<dbReference type="AlphaFoldDB" id="A0A4Q7DJP6"/>
<dbReference type="RefSeq" id="WP_130153591.1">
    <property type="nucleotide sequence ID" value="NZ_SCFB01000004.1"/>
</dbReference>
<evidence type="ECO:0000256" key="1">
    <source>
        <dbReference type="SAM" id="Phobius"/>
    </source>
</evidence>
<organism evidence="2 3">
    <name type="scientific">Candidatus Finniella inopinata</name>
    <dbReference type="NCBI Taxonomy" id="1696036"/>
    <lineage>
        <taxon>Bacteria</taxon>
        <taxon>Pseudomonadati</taxon>
        <taxon>Pseudomonadota</taxon>
        <taxon>Alphaproteobacteria</taxon>
        <taxon>Holosporales</taxon>
        <taxon>Candidatus Paracaedibacteraceae</taxon>
        <taxon>Candidatus Finniella</taxon>
    </lineage>
</organism>
<keyword evidence="3" id="KW-1185">Reference proteome</keyword>
<dbReference type="Proteomes" id="UP000293550">
    <property type="component" value="Unassembled WGS sequence"/>
</dbReference>
<reference evidence="2 3" key="1">
    <citation type="submission" date="2018-10" db="EMBL/GenBank/DDBJ databases">
        <title>An updated phylogeny of the Alphaproteobacteria reveals that the parasitic Rickettsiales and Holosporales have independent origins.</title>
        <authorList>
            <person name="Munoz-Gomez S.A."/>
            <person name="Hess S."/>
            <person name="Burger G."/>
            <person name="Lang B.F."/>
            <person name="Susko E."/>
            <person name="Slamovits C.H."/>
            <person name="Roger A.J."/>
        </authorList>
    </citation>
    <scope>NUCLEOTIDE SEQUENCE [LARGE SCALE GENOMIC DNA]</scope>
    <source>
        <strain evidence="2">HOLO01</strain>
    </source>
</reference>
<proteinExistence type="predicted"/>
<keyword evidence="1" id="KW-0472">Membrane</keyword>
<evidence type="ECO:0000313" key="2">
    <source>
        <dbReference type="EMBL" id="RZI46489.1"/>
    </source>
</evidence>
<feature type="transmembrane region" description="Helical" evidence="1">
    <location>
        <begin position="20"/>
        <end position="43"/>
    </location>
</feature>
<keyword evidence="1" id="KW-1133">Transmembrane helix</keyword>
<protein>
    <submittedName>
        <fullName evidence="2">Uncharacterized protein</fullName>
    </submittedName>
</protein>